<organism evidence="2 3">
    <name type="scientific">Mucilaginibacter litoreus</name>
    <dbReference type="NCBI Taxonomy" id="1048221"/>
    <lineage>
        <taxon>Bacteria</taxon>
        <taxon>Pseudomonadati</taxon>
        <taxon>Bacteroidota</taxon>
        <taxon>Sphingobacteriia</taxon>
        <taxon>Sphingobacteriales</taxon>
        <taxon>Sphingobacteriaceae</taxon>
        <taxon>Mucilaginibacter</taxon>
    </lineage>
</organism>
<protein>
    <submittedName>
        <fullName evidence="2">HEAT repeat domain-containing protein</fullName>
    </submittedName>
</protein>
<gene>
    <name evidence="2" type="ORF">ACFQZX_05455</name>
</gene>
<keyword evidence="3" id="KW-1185">Reference proteome</keyword>
<dbReference type="InterPro" id="IPR016024">
    <property type="entry name" value="ARM-type_fold"/>
</dbReference>
<sequence length="230" mass="26214">MKADLELTYLRLLKKPKKSKEEIEEQEQLRHMLTEELQKELKQLSVELEQAECKYTDPWDLVNTSEPYPEVIDILIKHLSKNYHKRNKEGIVRALTVKEAKGKANAALIHEYNKTSKNKDNLSLRWALGNAIYNIVTKNDIASIIDIVKNKANGESRERFVLALGKIKLAESETTLIELLDDSEMIVPALQALVILKSQKAKTKISLLTNNSNALLKKEASKALKKIEIK</sequence>
<dbReference type="EMBL" id="JBHTHZ010000002">
    <property type="protein sequence ID" value="MFD0793053.1"/>
    <property type="molecule type" value="Genomic_DNA"/>
</dbReference>
<name>A0ABW3APS9_9SPHI</name>
<reference evidence="3" key="1">
    <citation type="journal article" date="2019" name="Int. J. Syst. Evol. Microbiol.">
        <title>The Global Catalogue of Microorganisms (GCM) 10K type strain sequencing project: providing services to taxonomists for standard genome sequencing and annotation.</title>
        <authorList>
            <consortium name="The Broad Institute Genomics Platform"/>
            <consortium name="The Broad Institute Genome Sequencing Center for Infectious Disease"/>
            <person name="Wu L."/>
            <person name="Ma J."/>
        </authorList>
    </citation>
    <scope>NUCLEOTIDE SEQUENCE [LARGE SCALE GENOMIC DNA]</scope>
    <source>
        <strain evidence="3">CCUG 61484</strain>
    </source>
</reference>
<dbReference type="Proteomes" id="UP001597010">
    <property type="component" value="Unassembled WGS sequence"/>
</dbReference>
<keyword evidence="1" id="KW-0175">Coiled coil</keyword>
<dbReference type="SUPFAM" id="SSF48371">
    <property type="entry name" value="ARM repeat"/>
    <property type="match status" value="1"/>
</dbReference>
<evidence type="ECO:0000313" key="2">
    <source>
        <dbReference type="EMBL" id="MFD0793053.1"/>
    </source>
</evidence>
<comment type="caution">
    <text evidence="2">The sequence shown here is derived from an EMBL/GenBank/DDBJ whole genome shotgun (WGS) entry which is preliminary data.</text>
</comment>
<dbReference type="InterPro" id="IPR011989">
    <property type="entry name" value="ARM-like"/>
</dbReference>
<feature type="coiled-coil region" evidence="1">
    <location>
        <begin position="23"/>
        <end position="54"/>
    </location>
</feature>
<accession>A0ABW3APS9</accession>
<evidence type="ECO:0000313" key="3">
    <source>
        <dbReference type="Proteomes" id="UP001597010"/>
    </source>
</evidence>
<proteinExistence type="predicted"/>
<evidence type="ECO:0000256" key="1">
    <source>
        <dbReference type="SAM" id="Coils"/>
    </source>
</evidence>
<dbReference type="Gene3D" id="1.25.10.10">
    <property type="entry name" value="Leucine-rich Repeat Variant"/>
    <property type="match status" value="1"/>
</dbReference>
<dbReference type="RefSeq" id="WP_377112274.1">
    <property type="nucleotide sequence ID" value="NZ_JBHTHZ010000002.1"/>
</dbReference>